<comment type="caution">
    <text evidence="1">The sequence shown here is derived from an EMBL/GenBank/DDBJ whole genome shotgun (WGS) entry which is preliminary data.</text>
</comment>
<organism evidence="1 2">
    <name type="scientific">Methylobacterium brachythecii</name>
    <dbReference type="NCBI Taxonomy" id="1176177"/>
    <lineage>
        <taxon>Bacteria</taxon>
        <taxon>Pseudomonadati</taxon>
        <taxon>Pseudomonadota</taxon>
        <taxon>Alphaproteobacteria</taxon>
        <taxon>Hyphomicrobiales</taxon>
        <taxon>Methylobacteriaceae</taxon>
        <taxon>Methylobacterium</taxon>
    </lineage>
</organism>
<dbReference type="Proteomes" id="UP000517759">
    <property type="component" value="Unassembled WGS sequence"/>
</dbReference>
<protein>
    <submittedName>
        <fullName evidence="1">Uncharacterized protein</fullName>
    </submittedName>
</protein>
<dbReference type="EMBL" id="JACIDN010000007">
    <property type="protein sequence ID" value="MBB3904209.1"/>
    <property type="molecule type" value="Genomic_DNA"/>
</dbReference>
<sequence>MAEYQSKERIRAEAAFAKTLGGSNEKSFVEPLVSKTDQNTARLKAARLARDGSTSEIKKP</sequence>
<proteinExistence type="predicted"/>
<dbReference type="AlphaFoldDB" id="A0A7W6AM03"/>
<evidence type="ECO:0000313" key="1">
    <source>
        <dbReference type="EMBL" id="MBB3904209.1"/>
    </source>
</evidence>
<reference evidence="1 2" key="1">
    <citation type="submission" date="2020-08" db="EMBL/GenBank/DDBJ databases">
        <title>Genomic Encyclopedia of Type Strains, Phase IV (KMG-IV): sequencing the most valuable type-strain genomes for metagenomic binning, comparative biology and taxonomic classification.</title>
        <authorList>
            <person name="Goeker M."/>
        </authorList>
    </citation>
    <scope>NUCLEOTIDE SEQUENCE [LARGE SCALE GENOMIC DNA]</scope>
    <source>
        <strain evidence="1 2">DSM 24105</strain>
    </source>
</reference>
<accession>A0A7W6AM03</accession>
<evidence type="ECO:0000313" key="2">
    <source>
        <dbReference type="Proteomes" id="UP000517759"/>
    </source>
</evidence>
<gene>
    <name evidence="1" type="ORF">GGR33_003728</name>
</gene>
<dbReference type="RefSeq" id="WP_183507859.1">
    <property type="nucleotide sequence ID" value="NZ_BSPG01000018.1"/>
</dbReference>
<name>A0A7W6AM03_9HYPH</name>